<dbReference type="Proteomes" id="UP000035540">
    <property type="component" value="Chromosome"/>
</dbReference>
<sequence>MDGMANVEKKGYVDPAWPKNIPEDGHVVTELISKLAGASSPFGDDTVLPVPAEQLGYVHPYTRYNT</sequence>
<reference evidence="1 2" key="1">
    <citation type="journal article" date="2015" name="Genome Announc.">
        <title>Complete Genome Sequence of the Type Strain Corynebacterium testudinoris DSM 44614, Recovered from Necrotic Lesions in the Mouth of a Tortoise.</title>
        <authorList>
            <person name="Ruckert C."/>
            <person name="Kriete M."/>
            <person name="Jaenicke S."/>
            <person name="Winkler A."/>
            <person name="Tauch A."/>
        </authorList>
    </citation>
    <scope>NUCLEOTIDE SEQUENCE [LARGE SCALE GENOMIC DNA]</scope>
    <source>
        <strain evidence="1 2">DSM 44614</strain>
    </source>
</reference>
<protein>
    <submittedName>
        <fullName evidence="1">Uncharacterized protein</fullName>
    </submittedName>
</protein>
<name>A0A0G3H8K3_9CORY</name>
<evidence type="ECO:0000313" key="2">
    <source>
        <dbReference type="Proteomes" id="UP000035540"/>
    </source>
</evidence>
<dbReference type="STRING" id="136857.CTEST_03490"/>
<proteinExistence type="predicted"/>
<dbReference type="KEGG" id="cted:CTEST_03490"/>
<gene>
    <name evidence="1" type="ORF">CTEST_03490</name>
</gene>
<evidence type="ECO:0000313" key="1">
    <source>
        <dbReference type="EMBL" id="AKK08148.1"/>
    </source>
</evidence>
<dbReference type="EMBL" id="CP011545">
    <property type="protein sequence ID" value="AKK08148.1"/>
    <property type="molecule type" value="Genomic_DNA"/>
</dbReference>
<accession>A0A0G3H8K3</accession>
<organism evidence="1 2">
    <name type="scientific">Corynebacterium testudinoris</name>
    <dbReference type="NCBI Taxonomy" id="136857"/>
    <lineage>
        <taxon>Bacteria</taxon>
        <taxon>Bacillati</taxon>
        <taxon>Actinomycetota</taxon>
        <taxon>Actinomycetes</taxon>
        <taxon>Mycobacteriales</taxon>
        <taxon>Corynebacteriaceae</taxon>
        <taxon>Corynebacterium</taxon>
    </lineage>
</organism>
<keyword evidence="2" id="KW-1185">Reference proteome</keyword>
<dbReference type="PATRIC" id="fig|136857.5.peg.688"/>
<reference evidence="2" key="2">
    <citation type="submission" date="2015-05" db="EMBL/GenBank/DDBJ databases">
        <title>Complete genome sequence of Corynebacterium testudinoris DSM 44614, recovered from necrotic lesions in the mouth of a tortoise.</title>
        <authorList>
            <person name="Ruckert C."/>
            <person name="Albersmeier A."/>
            <person name="Winkler A."/>
            <person name="Tauch A."/>
        </authorList>
    </citation>
    <scope>NUCLEOTIDE SEQUENCE [LARGE SCALE GENOMIC DNA]</scope>
    <source>
        <strain evidence="2">DSM 44614</strain>
    </source>
</reference>
<dbReference type="AlphaFoldDB" id="A0A0G3H8K3"/>